<dbReference type="SUPFAM" id="SSF51645">
    <property type="entry name" value="Malate synthase G"/>
    <property type="match status" value="1"/>
</dbReference>
<dbReference type="InterPro" id="IPR006252">
    <property type="entry name" value="Malate_synthA"/>
</dbReference>
<evidence type="ECO:0000259" key="11">
    <source>
        <dbReference type="Pfam" id="PF20659"/>
    </source>
</evidence>
<evidence type="ECO:0000313" key="13">
    <source>
        <dbReference type="Proteomes" id="UP001378188"/>
    </source>
</evidence>
<proteinExistence type="inferred from homology"/>
<dbReference type="RefSeq" id="WP_340328872.1">
    <property type="nucleotide sequence ID" value="NZ_JAZHOF010000002.1"/>
</dbReference>
<dbReference type="NCBIfam" id="TIGR01344">
    <property type="entry name" value="malate_syn_A"/>
    <property type="match status" value="1"/>
</dbReference>
<evidence type="ECO:0000259" key="9">
    <source>
        <dbReference type="Pfam" id="PF01274"/>
    </source>
</evidence>
<dbReference type="AlphaFoldDB" id="A0AAW9RUJ7"/>
<sequence length="532" mass="60264">MGTATQARNVEIRATMQDRYAEILSDEALAFVADLHRSFEEQRRRLLKARTERQRRFDAGELPDFLDETRHIRDSDWTVAPIPADLLDRRVEITGPVDRKMVINALNSGARVFMADFEDATSPTWDNLVEGQINLKDRWAGNIDFTDPDSGKEYRLKSDPAVLLVRPRGWHLPEDHVLVDGEPVAGALFDFALYMFHNARNAVAAGSGPYFYLPKLESHLEARLWNDVFVQAQEALGLPVGTAKATILIETLPAAFEMDEILWELKDHIVGLNCGRWDYIFSFIKRLRNNPDYLLPDRGQVVMGKAFLRAYSLLLIKTCHRRGAFAMGGMAAQIPNRRDPEANEIALGKVKADKEREAGDGHDGTWVAHPDLVPVAMEVFDRLMPGKNQLDRLRDDVDFGQAQLLEVHEGTRTEAGLRENIRVGVQYIEAWLRGRGAVPLYNLMEDAATAEISRAQIWQQLRHGAALEDGRTVTPELFVSTLEDEMSRVREQLTPEVYDSGRFGEAVELFRDMSMSETFEEFLTLPAYKLIA</sequence>
<dbReference type="GO" id="GO:0004474">
    <property type="term" value="F:malate synthase activity"/>
    <property type="evidence" value="ECO:0007669"/>
    <property type="project" value="UniProtKB-EC"/>
</dbReference>
<evidence type="ECO:0000256" key="1">
    <source>
        <dbReference type="ARBA" id="ARBA00006394"/>
    </source>
</evidence>
<protein>
    <recommendedName>
        <fullName evidence="2 8">Malate synthase</fullName>
        <ecNumber evidence="2 8">2.3.3.9</ecNumber>
    </recommendedName>
</protein>
<feature type="active site" description="Proton donor" evidence="7">
    <location>
        <position position="446"/>
    </location>
</feature>
<dbReference type="PANTHER" id="PTHR42902">
    <property type="entry name" value="MALATE SYNTHASE"/>
    <property type="match status" value="1"/>
</dbReference>
<evidence type="ECO:0000256" key="6">
    <source>
        <dbReference type="ARBA" id="ARBA00047918"/>
    </source>
</evidence>
<dbReference type="Gene3D" id="1.20.1220.12">
    <property type="entry name" value="Malate synthase, domain III"/>
    <property type="match status" value="1"/>
</dbReference>
<evidence type="ECO:0000259" key="10">
    <source>
        <dbReference type="Pfam" id="PF20656"/>
    </source>
</evidence>
<dbReference type="InterPro" id="IPR001465">
    <property type="entry name" value="Malate_synthase_TIM"/>
</dbReference>
<evidence type="ECO:0000256" key="5">
    <source>
        <dbReference type="ARBA" id="ARBA00022679"/>
    </source>
</evidence>
<dbReference type="PANTHER" id="PTHR42902:SF1">
    <property type="entry name" value="MALATE SYNTHASE 1-RELATED"/>
    <property type="match status" value="1"/>
</dbReference>
<dbReference type="EMBL" id="JAZHOF010000002">
    <property type="protein sequence ID" value="MEJ8571191.1"/>
    <property type="molecule type" value="Genomic_DNA"/>
</dbReference>
<feature type="domain" description="Malate synthase C-terminal" evidence="11">
    <location>
        <begin position="412"/>
        <end position="531"/>
    </location>
</feature>
<evidence type="ECO:0000256" key="8">
    <source>
        <dbReference type="RuleBase" id="RU000555"/>
    </source>
</evidence>
<dbReference type="CDD" id="cd00727">
    <property type="entry name" value="malate_synt_A"/>
    <property type="match status" value="1"/>
</dbReference>
<dbReference type="Pfam" id="PF20659">
    <property type="entry name" value="MS_C"/>
    <property type="match status" value="1"/>
</dbReference>
<comment type="similarity">
    <text evidence="1 8">Belongs to the malate synthase family.</text>
</comment>
<accession>A0AAW9RUJ7</accession>
<keyword evidence="5 8" id="KW-0808">Transferase</keyword>
<feature type="active site" description="Proton acceptor" evidence="7">
    <location>
        <position position="166"/>
    </location>
</feature>
<comment type="catalytic activity">
    <reaction evidence="6 8">
        <text>glyoxylate + acetyl-CoA + H2O = (S)-malate + CoA + H(+)</text>
        <dbReference type="Rhea" id="RHEA:18181"/>
        <dbReference type="ChEBI" id="CHEBI:15377"/>
        <dbReference type="ChEBI" id="CHEBI:15378"/>
        <dbReference type="ChEBI" id="CHEBI:15589"/>
        <dbReference type="ChEBI" id="CHEBI:36655"/>
        <dbReference type="ChEBI" id="CHEBI:57287"/>
        <dbReference type="ChEBI" id="CHEBI:57288"/>
        <dbReference type="EC" id="2.3.3.9"/>
    </reaction>
</comment>
<evidence type="ECO:0000256" key="7">
    <source>
        <dbReference type="PIRSR" id="PIRSR001363-1"/>
    </source>
</evidence>
<dbReference type="GO" id="GO:0006099">
    <property type="term" value="P:tricarboxylic acid cycle"/>
    <property type="evidence" value="ECO:0007669"/>
    <property type="project" value="UniProtKB-KW"/>
</dbReference>
<evidence type="ECO:0000313" key="12">
    <source>
        <dbReference type="EMBL" id="MEJ8571191.1"/>
    </source>
</evidence>
<keyword evidence="13" id="KW-1185">Reference proteome</keyword>
<feature type="domain" description="Malate synthase TIM barrel" evidence="9">
    <location>
        <begin position="162"/>
        <end position="406"/>
    </location>
</feature>
<organism evidence="12 13">
    <name type="scientific">Microbaculum marinum</name>
    <dbReference type="NCBI Taxonomy" id="1764581"/>
    <lineage>
        <taxon>Bacteria</taxon>
        <taxon>Pseudomonadati</taxon>
        <taxon>Pseudomonadota</taxon>
        <taxon>Alphaproteobacteria</taxon>
        <taxon>Hyphomicrobiales</taxon>
        <taxon>Tepidamorphaceae</taxon>
        <taxon>Microbaculum</taxon>
    </lineage>
</organism>
<evidence type="ECO:0000256" key="4">
    <source>
        <dbReference type="ARBA" id="ARBA00022532"/>
    </source>
</evidence>
<dbReference type="PIRSF" id="PIRSF001363">
    <property type="entry name" value="Malate_synth"/>
    <property type="match status" value="1"/>
</dbReference>
<dbReference type="GO" id="GO:0005737">
    <property type="term" value="C:cytoplasm"/>
    <property type="evidence" value="ECO:0007669"/>
    <property type="project" value="TreeGrafter"/>
</dbReference>
<dbReference type="GO" id="GO:0006097">
    <property type="term" value="P:glyoxylate cycle"/>
    <property type="evidence" value="ECO:0007669"/>
    <property type="project" value="UniProtKB-KW"/>
</dbReference>
<feature type="domain" description="Malate synthase N-terminal" evidence="10">
    <location>
        <begin position="10"/>
        <end position="71"/>
    </location>
</feature>
<dbReference type="Gene3D" id="3.20.20.360">
    <property type="entry name" value="Malate synthase, domain 3"/>
    <property type="match status" value="1"/>
</dbReference>
<dbReference type="Proteomes" id="UP001378188">
    <property type="component" value="Unassembled WGS sequence"/>
</dbReference>
<evidence type="ECO:0000256" key="2">
    <source>
        <dbReference type="ARBA" id="ARBA00012636"/>
    </source>
</evidence>
<name>A0AAW9RUJ7_9HYPH</name>
<dbReference type="InterPro" id="IPR044856">
    <property type="entry name" value="Malate_synth_C_sf"/>
</dbReference>
<dbReference type="InterPro" id="IPR019830">
    <property type="entry name" value="Malate_synthase_CS"/>
</dbReference>
<keyword evidence="3 8" id="KW-0329">Glyoxylate bypass</keyword>
<dbReference type="FunFam" id="1.20.1220.12:FF:000001">
    <property type="entry name" value="Malate synthase"/>
    <property type="match status" value="1"/>
</dbReference>
<comment type="caution">
    <text evidence="12">The sequence shown here is derived from an EMBL/GenBank/DDBJ whole genome shotgun (WGS) entry which is preliminary data.</text>
</comment>
<dbReference type="EC" id="2.3.3.9" evidence="2 8"/>
<comment type="pathway">
    <text evidence="8">Carbohydrate metabolism; glyoxylate cycle; (S)-malate from isocitrate: step 2/2.</text>
</comment>
<keyword evidence="12" id="KW-0012">Acyltransferase</keyword>
<keyword evidence="4 8" id="KW-0816">Tricarboxylic acid cycle</keyword>
<evidence type="ECO:0000256" key="3">
    <source>
        <dbReference type="ARBA" id="ARBA00022435"/>
    </source>
</evidence>
<dbReference type="Pfam" id="PF01274">
    <property type="entry name" value="MS_TIM-barrel"/>
    <property type="match status" value="1"/>
</dbReference>
<dbReference type="PROSITE" id="PS00510">
    <property type="entry name" value="MALATE_SYNTHASE"/>
    <property type="match status" value="1"/>
</dbReference>
<reference evidence="12 13" key="1">
    <citation type="submission" date="2024-02" db="EMBL/GenBank/DDBJ databases">
        <title>Genome analysis and characterization of Microbaculum marinisediminis sp. nov., isolated from marine sediment.</title>
        <authorList>
            <person name="Du Z.-J."/>
            <person name="Ye Y.-Q."/>
            <person name="Zhang Z.-R."/>
            <person name="Yuan S.-M."/>
            <person name="Zhang X.-Y."/>
        </authorList>
    </citation>
    <scope>NUCLEOTIDE SEQUENCE [LARGE SCALE GENOMIC DNA]</scope>
    <source>
        <strain evidence="12 13">SDUM1044001</strain>
    </source>
</reference>
<dbReference type="InterPro" id="IPR048355">
    <property type="entry name" value="MS_C"/>
</dbReference>
<dbReference type="InterPro" id="IPR046363">
    <property type="entry name" value="MS_N_TIM-barrel_dom"/>
</dbReference>
<dbReference type="InterPro" id="IPR011076">
    <property type="entry name" value="Malate_synth_sf"/>
</dbReference>
<dbReference type="Pfam" id="PF20656">
    <property type="entry name" value="MS_N"/>
    <property type="match status" value="1"/>
</dbReference>
<dbReference type="InterPro" id="IPR048356">
    <property type="entry name" value="MS_N"/>
</dbReference>
<dbReference type="FunFam" id="3.20.20.360:FF:000001">
    <property type="entry name" value="Malate synthase"/>
    <property type="match status" value="1"/>
</dbReference>
<gene>
    <name evidence="12" type="primary">aceB</name>
    <name evidence="12" type="ORF">V3328_06885</name>
</gene>